<gene>
    <name evidence="3" type="ORF">P154DRAFT_492731</name>
</gene>
<keyword evidence="4" id="KW-1185">Reference proteome</keyword>
<feature type="coiled-coil region" evidence="1">
    <location>
        <begin position="425"/>
        <end position="452"/>
    </location>
</feature>
<evidence type="ECO:0000256" key="1">
    <source>
        <dbReference type="SAM" id="Coils"/>
    </source>
</evidence>
<feature type="region of interest" description="Disordered" evidence="2">
    <location>
        <begin position="1"/>
        <end position="31"/>
    </location>
</feature>
<feature type="compositionally biased region" description="Low complexity" evidence="2">
    <location>
        <begin position="1"/>
        <end position="11"/>
    </location>
</feature>
<feature type="region of interest" description="Disordered" evidence="2">
    <location>
        <begin position="191"/>
        <end position="241"/>
    </location>
</feature>
<feature type="compositionally biased region" description="Basic and acidic residues" evidence="2">
    <location>
        <begin position="18"/>
        <end position="31"/>
    </location>
</feature>
<name>A0A6A5WE39_9PLEO</name>
<dbReference type="EMBL" id="ML977591">
    <property type="protein sequence ID" value="KAF2000130.1"/>
    <property type="molecule type" value="Genomic_DNA"/>
</dbReference>
<sequence>MVMEGPQAQEGPGEGEAETDRGRVQPPTRKDWQDVMRSNARFKMHEIIERLGLRANWSSNKRGRTNFDSPLVKELVTDMSSVIASLPKENAELIAYLSADGPGGESALENEVEELVQKHGAAIWGRLGERGHLVTAGEGEGEVDVGYYPRDLYYEEAEDRKLIRILLHWWLGMKACNAIVARVRMARERKKREETKKARAEGESPQDIAPAMPGDRVAGPEHSATPDLDPGPSKPSTSPAAQTVQQAFAGLGDLAANFMVDDAGPYRTVANGMGRGLDADTLRAFRAYLYPGENDMLPDEDTLLRRLEMAWRNGVRPGVRSSRENPALFAAIDGAFLTWLELRRHLAELLRVEKRWSEAEVSPHDVDGRITQYRGLTRVTRELVSSWEGIAGGSAAADELLVQAFVLLAGDSSVPTMSWAPVKAAHMVRQLAETLQQDHDEEEQEAARLMYVM</sequence>
<evidence type="ECO:0000313" key="4">
    <source>
        <dbReference type="Proteomes" id="UP000799779"/>
    </source>
</evidence>
<dbReference type="AlphaFoldDB" id="A0A6A5WE39"/>
<dbReference type="OrthoDB" id="3781356at2759"/>
<evidence type="ECO:0000313" key="3">
    <source>
        <dbReference type="EMBL" id="KAF2000130.1"/>
    </source>
</evidence>
<organism evidence="3 4">
    <name type="scientific">Amniculicola lignicola CBS 123094</name>
    <dbReference type="NCBI Taxonomy" id="1392246"/>
    <lineage>
        <taxon>Eukaryota</taxon>
        <taxon>Fungi</taxon>
        <taxon>Dikarya</taxon>
        <taxon>Ascomycota</taxon>
        <taxon>Pezizomycotina</taxon>
        <taxon>Dothideomycetes</taxon>
        <taxon>Pleosporomycetidae</taxon>
        <taxon>Pleosporales</taxon>
        <taxon>Amniculicolaceae</taxon>
        <taxon>Amniculicola</taxon>
    </lineage>
</organism>
<evidence type="ECO:0000256" key="2">
    <source>
        <dbReference type="SAM" id="MobiDB-lite"/>
    </source>
</evidence>
<dbReference type="Proteomes" id="UP000799779">
    <property type="component" value="Unassembled WGS sequence"/>
</dbReference>
<reference evidence="3" key="1">
    <citation type="journal article" date="2020" name="Stud. Mycol.">
        <title>101 Dothideomycetes genomes: a test case for predicting lifestyles and emergence of pathogens.</title>
        <authorList>
            <person name="Haridas S."/>
            <person name="Albert R."/>
            <person name="Binder M."/>
            <person name="Bloem J."/>
            <person name="Labutti K."/>
            <person name="Salamov A."/>
            <person name="Andreopoulos B."/>
            <person name="Baker S."/>
            <person name="Barry K."/>
            <person name="Bills G."/>
            <person name="Bluhm B."/>
            <person name="Cannon C."/>
            <person name="Castanera R."/>
            <person name="Culley D."/>
            <person name="Daum C."/>
            <person name="Ezra D."/>
            <person name="Gonzalez J."/>
            <person name="Henrissat B."/>
            <person name="Kuo A."/>
            <person name="Liang C."/>
            <person name="Lipzen A."/>
            <person name="Lutzoni F."/>
            <person name="Magnuson J."/>
            <person name="Mondo S."/>
            <person name="Nolan M."/>
            <person name="Ohm R."/>
            <person name="Pangilinan J."/>
            <person name="Park H.-J."/>
            <person name="Ramirez L."/>
            <person name="Alfaro M."/>
            <person name="Sun H."/>
            <person name="Tritt A."/>
            <person name="Yoshinaga Y."/>
            <person name="Zwiers L.-H."/>
            <person name="Turgeon B."/>
            <person name="Goodwin S."/>
            <person name="Spatafora J."/>
            <person name="Crous P."/>
            <person name="Grigoriev I."/>
        </authorList>
    </citation>
    <scope>NUCLEOTIDE SEQUENCE</scope>
    <source>
        <strain evidence="3">CBS 123094</strain>
    </source>
</reference>
<feature type="compositionally biased region" description="Basic and acidic residues" evidence="2">
    <location>
        <begin position="191"/>
        <end position="202"/>
    </location>
</feature>
<keyword evidence="1" id="KW-0175">Coiled coil</keyword>
<proteinExistence type="predicted"/>
<protein>
    <submittedName>
        <fullName evidence="3">Uncharacterized protein</fullName>
    </submittedName>
</protein>
<accession>A0A6A5WE39</accession>